<evidence type="ECO:0000313" key="3">
    <source>
        <dbReference type="Proteomes" id="UP000475214"/>
    </source>
</evidence>
<dbReference type="Pfam" id="PF00668">
    <property type="entry name" value="Condensation"/>
    <property type="match status" value="1"/>
</dbReference>
<dbReference type="PANTHER" id="PTHR45527:SF1">
    <property type="entry name" value="FATTY ACID SYNTHASE"/>
    <property type="match status" value="1"/>
</dbReference>
<organism evidence="2 3">
    <name type="scientific">Phytoactinopolyspora halotolerans</name>
    <dbReference type="NCBI Taxonomy" id="1981512"/>
    <lineage>
        <taxon>Bacteria</taxon>
        <taxon>Bacillati</taxon>
        <taxon>Actinomycetota</taxon>
        <taxon>Actinomycetes</taxon>
        <taxon>Jiangellales</taxon>
        <taxon>Jiangellaceae</taxon>
        <taxon>Phytoactinopolyspora</taxon>
    </lineage>
</organism>
<dbReference type="EMBL" id="JAAGOA010000004">
    <property type="protein sequence ID" value="NED99855.1"/>
    <property type="molecule type" value="Genomic_DNA"/>
</dbReference>
<dbReference type="GO" id="GO:0031177">
    <property type="term" value="F:phosphopantetheine binding"/>
    <property type="evidence" value="ECO:0007669"/>
    <property type="project" value="TreeGrafter"/>
</dbReference>
<dbReference type="GO" id="GO:0003824">
    <property type="term" value="F:catalytic activity"/>
    <property type="evidence" value="ECO:0007669"/>
    <property type="project" value="InterPro"/>
</dbReference>
<evidence type="ECO:0000259" key="1">
    <source>
        <dbReference type="Pfam" id="PF00668"/>
    </source>
</evidence>
<name>A0A6L9S414_9ACTN</name>
<dbReference type="SUPFAM" id="SSF52777">
    <property type="entry name" value="CoA-dependent acyltransferases"/>
    <property type="match status" value="2"/>
</dbReference>
<accession>A0A6L9S414</accession>
<sequence>MNGDSGSAALAPLCYGQLSHFRHWSTRVRPELAQASNLTAVWRLPDDTAAPAVRVALETIAYRHEALRTRFQQTPGRDGFVQVVEGRPRIVLPILRVGDDGWAPRRGGLYAPRAHVEHFVPREILDFFDRPFSLTADPGWRAAIVDVGGVPRHLCFICPHVISDMFGLACLGRELYALLSGTDAVALPAPRLQPRQVARRERAESATARGVRRHAYWRRTLAEMSTLAPRIGDGGRREGDQAKASRGILRTNMRMRAVERLAARYSATAPSLVLALAAIELARWHPDGTLPVGLTSSNRFLPGMRDLVGNVVQQALAVIPVPDDTEIRRFLCDVHRRALTAYRHSAVDPIAVDEDKEAMRARSRIPLDPPYYFNSLTEQKEFGVVTPAERTRPSTEFVRLSPMELGTDPGMLKWRWTLGLTLVSDGYLCVWTAAGSSYRDAALVDGICESVLGVIRHGLSLLAHPGYGSLSVNEFRARAEQAADEQRRAIS</sequence>
<feature type="domain" description="Condensation" evidence="1">
    <location>
        <begin position="33"/>
        <end position="365"/>
    </location>
</feature>
<evidence type="ECO:0000313" key="2">
    <source>
        <dbReference type="EMBL" id="NED99855.1"/>
    </source>
</evidence>
<dbReference type="GO" id="GO:0005737">
    <property type="term" value="C:cytoplasm"/>
    <property type="evidence" value="ECO:0007669"/>
    <property type="project" value="TreeGrafter"/>
</dbReference>
<comment type="caution">
    <text evidence="2">The sequence shown here is derived from an EMBL/GenBank/DDBJ whole genome shotgun (WGS) entry which is preliminary data.</text>
</comment>
<dbReference type="GO" id="GO:0043041">
    <property type="term" value="P:amino acid activation for nonribosomal peptide biosynthetic process"/>
    <property type="evidence" value="ECO:0007669"/>
    <property type="project" value="TreeGrafter"/>
</dbReference>
<dbReference type="InterPro" id="IPR001242">
    <property type="entry name" value="Condensation_dom"/>
</dbReference>
<gene>
    <name evidence="2" type="ORF">G1H10_06710</name>
</gene>
<dbReference type="PANTHER" id="PTHR45527">
    <property type="entry name" value="NONRIBOSOMAL PEPTIDE SYNTHETASE"/>
    <property type="match status" value="1"/>
</dbReference>
<dbReference type="InterPro" id="IPR023213">
    <property type="entry name" value="CAT-like_dom_sf"/>
</dbReference>
<dbReference type="Proteomes" id="UP000475214">
    <property type="component" value="Unassembled WGS sequence"/>
</dbReference>
<protein>
    <recommendedName>
        <fullName evidence="1">Condensation domain-containing protein</fullName>
    </recommendedName>
</protein>
<dbReference type="GO" id="GO:0044550">
    <property type="term" value="P:secondary metabolite biosynthetic process"/>
    <property type="evidence" value="ECO:0007669"/>
    <property type="project" value="TreeGrafter"/>
</dbReference>
<reference evidence="2 3" key="1">
    <citation type="submission" date="2020-02" db="EMBL/GenBank/DDBJ databases">
        <authorList>
            <person name="Li X.-J."/>
            <person name="Han X.-M."/>
        </authorList>
    </citation>
    <scope>NUCLEOTIDE SEQUENCE [LARGE SCALE GENOMIC DNA]</scope>
    <source>
        <strain evidence="2 3">CCTCC AB 2017055</strain>
    </source>
</reference>
<dbReference type="RefSeq" id="WP_163734593.1">
    <property type="nucleotide sequence ID" value="NZ_JAAGOA010000004.1"/>
</dbReference>
<proteinExistence type="predicted"/>
<dbReference type="GO" id="GO:0008610">
    <property type="term" value="P:lipid biosynthetic process"/>
    <property type="evidence" value="ECO:0007669"/>
    <property type="project" value="UniProtKB-ARBA"/>
</dbReference>
<dbReference type="Gene3D" id="3.30.559.10">
    <property type="entry name" value="Chloramphenicol acetyltransferase-like domain"/>
    <property type="match status" value="1"/>
</dbReference>
<dbReference type="Gene3D" id="3.30.559.30">
    <property type="entry name" value="Nonribosomal peptide synthetase, condensation domain"/>
    <property type="match status" value="1"/>
</dbReference>
<dbReference type="AlphaFoldDB" id="A0A6L9S414"/>
<keyword evidence="3" id="KW-1185">Reference proteome</keyword>